<accession>F4XZF3</accession>
<proteinExistence type="predicted"/>
<dbReference type="EMBL" id="GL890964">
    <property type="protein sequence ID" value="EGJ29958.1"/>
    <property type="molecule type" value="Genomic_DNA"/>
</dbReference>
<reference evidence="2" key="1">
    <citation type="journal article" date="2011" name="Proc. Natl. Acad. Sci. U.S.A.">
        <title>Genomic insights into the physiology and ecology of the marine filamentous cyanobacterium Lyngbya majuscula.</title>
        <authorList>
            <person name="Jones A.C."/>
            <person name="Monroe E.A."/>
            <person name="Podell S."/>
            <person name="Hess W.R."/>
            <person name="Klages S."/>
            <person name="Esquenazi E."/>
            <person name="Niessen S."/>
            <person name="Hoover H."/>
            <person name="Rothmann M."/>
            <person name="Lasken R.S."/>
            <person name="Yates J.R.III."/>
            <person name="Reinhardt R."/>
            <person name="Kube M."/>
            <person name="Burkart M.D."/>
            <person name="Allen E.E."/>
            <person name="Dorrestein P.C."/>
            <person name="Gerwick W.H."/>
            <person name="Gerwick L."/>
        </authorList>
    </citation>
    <scope>NUCLEOTIDE SEQUENCE [LARGE SCALE GENOMIC DNA]</scope>
    <source>
        <strain evidence="2">3L</strain>
    </source>
</reference>
<organism evidence="1 2">
    <name type="scientific">Moorena producens 3L</name>
    <dbReference type="NCBI Taxonomy" id="489825"/>
    <lineage>
        <taxon>Bacteria</taxon>
        <taxon>Bacillati</taxon>
        <taxon>Cyanobacteriota</taxon>
        <taxon>Cyanophyceae</taxon>
        <taxon>Coleofasciculales</taxon>
        <taxon>Coleofasciculaceae</taxon>
        <taxon>Moorena</taxon>
    </lineage>
</organism>
<sequence length="26" mass="2974">MSLFATDRVLVPIDFSETSFEALEKQ</sequence>
<name>F4XZF3_9CYAN</name>
<dbReference type="AlphaFoldDB" id="F4XZF3"/>
<dbReference type="HOGENOM" id="CLU_3416875_0_0_3"/>
<protein>
    <submittedName>
        <fullName evidence="1">Uncharacterized protein</fullName>
    </submittedName>
</protein>
<evidence type="ECO:0000313" key="1">
    <source>
        <dbReference type="EMBL" id="EGJ29958.1"/>
    </source>
</evidence>
<gene>
    <name evidence="1" type="ORF">LYNGBM3L_58100</name>
</gene>
<dbReference type="Proteomes" id="UP000003959">
    <property type="component" value="Unassembled WGS sequence"/>
</dbReference>
<evidence type="ECO:0000313" key="2">
    <source>
        <dbReference type="Proteomes" id="UP000003959"/>
    </source>
</evidence>
<keyword evidence="2" id="KW-1185">Reference proteome</keyword>